<dbReference type="PANTHER" id="PTHR13620">
    <property type="entry name" value="3-5 EXONUCLEASE"/>
    <property type="match status" value="1"/>
</dbReference>
<accession>A0A8H3U3Q3</accession>
<evidence type="ECO:0000313" key="13">
    <source>
        <dbReference type="Proteomes" id="UP000433883"/>
    </source>
</evidence>
<evidence type="ECO:0000256" key="1">
    <source>
        <dbReference type="ARBA" id="ARBA00004123"/>
    </source>
</evidence>
<dbReference type="Gene3D" id="1.10.150.80">
    <property type="entry name" value="HRDC domain"/>
    <property type="match status" value="1"/>
</dbReference>
<keyword evidence="4" id="KW-0378">Hydrolase</keyword>
<dbReference type="AlphaFoldDB" id="A0A8H3U3Q3"/>
<reference evidence="12 13" key="1">
    <citation type="submission" date="2019-11" db="EMBL/GenBank/DDBJ databases">
        <title>Venturia inaequalis Genome Resource.</title>
        <authorList>
            <person name="Lichtner F.J."/>
        </authorList>
    </citation>
    <scope>NUCLEOTIDE SEQUENCE [LARGE SCALE GENOMIC DNA]</scope>
    <source>
        <strain evidence="12">Bline_iso_100314</strain>
    </source>
</reference>
<keyword evidence="7" id="KW-0539">Nucleus</keyword>
<dbReference type="GO" id="GO:0003676">
    <property type="term" value="F:nucleic acid binding"/>
    <property type="evidence" value="ECO:0007669"/>
    <property type="project" value="InterPro"/>
</dbReference>
<dbReference type="Gene3D" id="3.30.420.10">
    <property type="entry name" value="Ribonuclease H-like superfamily/Ribonuclease H"/>
    <property type="match status" value="1"/>
</dbReference>
<protein>
    <recommendedName>
        <fullName evidence="8">3'-5' exonuclease</fullName>
    </recommendedName>
    <alternativeName>
        <fullName evidence="9">Werner Syndrome-like exonuclease</fullName>
    </alternativeName>
</protein>
<dbReference type="EMBL" id="WNWQ01000999">
    <property type="protein sequence ID" value="KAE9962632.1"/>
    <property type="molecule type" value="Genomic_DNA"/>
</dbReference>
<dbReference type="GO" id="GO:0005634">
    <property type="term" value="C:nucleus"/>
    <property type="evidence" value="ECO:0007669"/>
    <property type="project" value="UniProtKB-SubCell"/>
</dbReference>
<comment type="subcellular location">
    <subcellularLocation>
        <location evidence="1">Nucleus</location>
    </subcellularLocation>
</comment>
<evidence type="ECO:0000259" key="11">
    <source>
        <dbReference type="PROSITE" id="PS50967"/>
    </source>
</evidence>
<name>A0A8H3U3Q3_VENIN</name>
<dbReference type="PANTHER" id="PTHR13620:SF109">
    <property type="entry name" value="3'-5' EXONUCLEASE"/>
    <property type="match status" value="1"/>
</dbReference>
<dbReference type="GO" id="GO:0046872">
    <property type="term" value="F:metal ion binding"/>
    <property type="evidence" value="ECO:0007669"/>
    <property type="project" value="UniProtKB-KW"/>
</dbReference>
<dbReference type="Pfam" id="PF01612">
    <property type="entry name" value="DNA_pol_A_exo1"/>
    <property type="match status" value="1"/>
</dbReference>
<keyword evidence="5" id="KW-0269">Exonuclease</keyword>
<dbReference type="SUPFAM" id="SSF53098">
    <property type="entry name" value="Ribonuclease H-like"/>
    <property type="match status" value="1"/>
</dbReference>
<comment type="caution">
    <text evidence="12">The sequence shown here is derived from an EMBL/GenBank/DDBJ whole genome shotgun (WGS) entry which is preliminary data.</text>
</comment>
<evidence type="ECO:0000256" key="5">
    <source>
        <dbReference type="ARBA" id="ARBA00022839"/>
    </source>
</evidence>
<evidence type="ECO:0000256" key="10">
    <source>
        <dbReference type="SAM" id="MobiDB-lite"/>
    </source>
</evidence>
<dbReference type="Pfam" id="PF00570">
    <property type="entry name" value="HRDC"/>
    <property type="match status" value="1"/>
</dbReference>
<dbReference type="InterPro" id="IPR002562">
    <property type="entry name" value="3'-5'_exonuclease_dom"/>
</dbReference>
<evidence type="ECO:0000256" key="4">
    <source>
        <dbReference type="ARBA" id="ARBA00022801"/>
    </source>
</evidence>
<feature type="domain" description="HRDC" evidence="11">
    <location>
        <begin position="325"/>
        <end position="408"/>
    </location>
</feature>
<dbReference type="InterPro" id="IPR012337">
    <property type="entry name" value="RNaseH-like_sf"/>
</dbReference>
<evidence type="ECO:0000256" key="8">
    <source>
        <dbReference type="ARBA" id="ARBA00040531"/>
    </source>
</evidence>
<dbReference type="GO" id="GO:0008408">
    <property type="term" value="F:3'-5' exonuclease activity"/>
    <property type="evidence" value="ECO:0007669"/>
    <property type="project" value="InterPro"/>
</dbReference>
<dbReference type="InterPro" id="IPR051132">
    <property type="entry name" value="3-5_Exonuclease_domain"/>
</dbReference>
<dbReference type="InterPro" id="IPR036397">
    <property type="entry name" value="RNaseH_sf"/>
</dbReference>
<dbReference type="InterPro" id="IPR002121">
    <property type="entry name" value="HRDC_dom"/>
</dbReference>
<keyword evidence="3" id="KW-0479">Metal-binding</keyword>
<dbReference type="GO" id="GO:0006139">
    <property type="term" value="P:nucleobase-containing compound metabolic process"/>
    <property type="evidence" value="ECO:0007669"/>
    <property type="project" value="InterPro"/>
</dbReference>
<feature type="region of interest" description="Disordered" evidence="10">
    <location>
        <begin position="413"/>
        <end position="432"/>
    </location>
</feature>
<proteinExistence type="predicted"/>
<dbReference type="GO" id="GO:0000166">
    <property type="term" value="F:nucleotide binding"/>
    <property type="evidence" value="ECO:0007669"/>
    <property type="project" value="InterPro"/>
</dbReference>
<dbReference type="InterPro" id="IPR044876">
    <property type="entry name" value="HRDC_dom_sf"/>
</dbReference>
<keyword evidence="6" id="KW-0460">Magnesium</keyword>
<dbReference type="Proteomes" id="UP000433883">
    <property type="component" value="Unassembled WGS sequence"/>
</dbReference>
<gene>
    <name evidence="12" type="ORF">BLS_010191</name>
</gene>
<evidence type="ECO:0000256" key="6">
    <source>
        <dbReference type="ARBA" id="ARBA00022842"/>
    </source>
</evidence>
<evidence type="ECO:0000256" key="3">
    <source>
        <dbReference type="ARBA" id="ARBA00022723"/>
    </source>
</evidence>
<dbReference type="InterPro" id="IPR010997">
    <property type="entry name" value="HRDC-like_sf"/>
</dbReference>
<evidence type="ECO:0000256" key="7">
    <source>
        <dbReference type="ARBA" id="ARBA00023242"/>
    </source>
</evidence>
<dbReference type="PROSITE" id="PS50967">
    <property type="entry name" value="HRDC"/>
    <property type="match status" value="1"/>
</dbReference>
<organism evidence="12 13">
    <name type="scientific">Venturia inaequalis</name>
    <name type="common">Apple scab fungus</name>
    <dbReference type="NCBI Taxonomy" id="5025"/>
    <lineage>
        <taxon>Eukaryota</taxon>
        <taxon>Fungi</taxon>
        <taxon>Dikarya</taxon>
        <taxon>Ascomycota</taxon>
        <taxon>Pezizomycotina</taxon>
        <taxon>Dothideomycetes</taxon>
        <taxon>Pleosporomycetidae</taxon>
        <taxon>Venturiales</taxon>
        <taxon>Venturiaceae</taxon>
        <taxon>Venturia</taxon>
    </lineage>
</organism>
<evidence type="ECO:0000256" key="2">
    <source>
        <dbReference type="ARBA" id="ARBA00022722"/>
    </source>
</evidence>
<sequence>MANPTQEEIRALRSKFFDRTTKPKSFSALMTESSDAKLANLTLANTSPVRGGKSPEVDQDGLPYFSHADCRAPSGEALRLHYCPTFESASHALKYAVGKTKVGLDCEWGVDPYTVADRLELLSKETPKSHMDLLKDCLSVILLSTDEDIFVIHLARFNTEGFNLAQLVPNILATILNSEGIVKVGAEVKGDADLIEQWLDIKVRGLRCAYRIQRILDGFPSGSEARFGGLAGMTKKLFGKAVKDKDENGQRSPWHLRQPLTERQSQYAANDAIIPLRMDDVLCNLMEKAGLDINISVQLETSDLTPSVPSSLPDAKTLRKLDSLEPNAQALFYKLRDRRNLIIKYRKIAPVNIFHVADTTSLINLAKRQPTTSEEMSTMTGVGKGARHEYLYDFVNVIQKHLNVQVEPKPENWKDDAKVRRLAQSAKKKHAG</sequence>
<evidence type="ECO:0000256" key="9">
    <source>
        <dbReference type="ARBA" id="ARBA00042761"/>
    </source>
</evidence>
<dbReference type="SUPFAM" id="SSF47819">
    <property type="entry name" value="HRDC-like"/>
    <property type="match status" value="1"/>
</dbReference>
<keyword evidence="2" id="KW-0540">Nuclease</keyword>
<evidence type="ECO:0000313" key="12">
    <source>
        <dbReference type="EMBL" id="KAE9962632.1"/>
    </source>
</evidence>